<evidence type="ECO:0000313" key="2">
    <source>
        <dbReference type="Proteomes" id="UP000822688"/>
    </source>
</evidence>
<sequence>MRLAHITQSRRQKIAKMFTDTHTRNEHSEWDACRTPYLFDNIVKFIVTKRKQAATGRTGIHTTFKYCNCRFTTYNRQNYHRISPIICQRGEKKQKK</sequence>
<protein>
    <submittedName>
        <fullName evidence="1">Uncharacterized protein</fullName>
    </submittedName>
</protein>
<reference evidence="1 2" key="1">
    <citation type="submission" date="2020-06" db="EMBL/GenBank/DDBJ databases">
        <title>WGS assembly of Ceratodon purpureus strain R40.</title>
        <authorList>
            <person name="Carey S.B."/>
            <person name="Jenkins J."/>
            <person name="Shu S."/>
            <person name="Lovell J.T."/>
            <person name="Sreedasyam A."/>
            <person name="Maumus F."/>
            <person name="Tiley G.P."/>
            <person name="Fernandez-Pozo N."/>
            <person name="Barry K."/>
            <person name="Chen C."/>
            <person name="Wang M."/>
            <person name="Lipzen A."/>
            <person name="Daum C."/>
            <person name="Saski C.A."/>
            <person name="Payton A.C."/>
            <person name="Mcbreen J.C."/>
            <person name="Conrad R.E."/>
            <person name="Kollar L.M."/>
            <person name="Olsson S."/>
            <person name="Huttunen S."/>
            <person name="Landis J.B."/>
            <person name="Wickett N.J."/>
            <person name="Johnson M.G."/>
            <person name="Rensing S.A."/>
            <person name="Grimwood J."/>
            <person name="Schmutz J."/>
            <person name="Mcdaniel S.F."/>
        </authorList>
    </citation>
    <scope>NUCLEOTIDE SEQUENCE [LARGE SCALE GENOMIC DNA]</scope>
    <source>
        <strain evidence="1 2">R40</strain>
    </source>
</reference>
<dbReference type="EMBL" id="CM026432">
    <property type="protein sequence ID" value="KAG0557747.1"/>
    <property type="molecule type" value="Genomic_DNA"/>
</dbReference>
<dbReference type="AlphaFoldDB" id="A0A8T0GGS2"/>
<accession>A0A8T0GGS2</accession>
<proteinExistence type="predicted"/>
<comment type="caution">
    <text evidence="1">The sequence shown here is derived from an EMBL/GenBank/DDBJ whole genome shotgun (WGS) entry which is preliminary data.</text>
</comment>
<organism evidence="1 2">
    <name type="scientific">Ceratodon purpureus</name>
    <name type="common">Fire moss</name>
    <name type="synonym">Dicranum purpureum</name>
    <dbReference type="NCBI Taxonomy" id="3225"/>
    <lineage>
        <taxon>Eukaryota</taxon>
        <taxon>Viridiplantae</taxon>
        <taxon>Streptophyta</taxon>
        <taxon>Embryophyta</taxon>
        <taxon>Bryophyta</taxon>
        <taxon>Bryophytina</taxon>
        <taxon>Bryopsida</taxon>
        <taxon>Dicranidae</taxon>
        <taxon>Pseudoditrichales</taxon>
        <taxon>Ditrichaceae</taxon>
        <taxon>Ceratodon</taxon>
    </lineage>
</organism>
<evidence type="ECO:0000313" key="1">
    <source>
        <dbReference type="EMBL" id="KAG0557747.1"/>
    </source>
</evidence>
<keyword evidence="2" id="KW-1185">Reference proteome</keyword>
<gene>
    <name evidence="1" type="ORF">KC19_11G154300</name>
</gene>
<name>A0A8T0GGS2_CERPU</name>
<dbReference type="Proteomes" id="UP000822688">
    <property type="component" value="Chromosome 11"/>
</dbReference>
<feature type="non-terminal residue" evidence="1">
    <location>
        <position position="96"/>
    </location>
</feature>